<dbReference type="Proteomes" id="UP000476332">
    <property type="component" value="Unassembled WGS sequence"/>
</dbReference>
<keyword evidence="2" id="KW-1185">Reference proteome</keyword>
<reference evidence="1 2" key="1">
    <citation type="submission" date="2020-01" db="EMBL/GenBank/DDBJ databases">
        <title>Genomes of bacteria type strains.</title>
        <authorList>
            <person name="Chen J."/>
            <person name="Zhu S."/>
            <person name="Chen J."/>
        </authorList>
    </citation>
    <scope>NUCLEOTIDE SEQUENCE [LARGE SCALE GENOMIC DNA]</scope>
    <source>
        <strain evidence="1 2">KCTC 52919</strain>
    </source>
</reference>
<sequence>MLRPEAVITRVGLSRSQVYQMIAEERFPPFLKLSTRASAMPEAWLDAFIARRAEIAIGK</sequence>
<dbReference type="Pfam" id="PF05930">
    <property type="entry name" value="Phage_AlpA"/>
    <property type="match status" value="1"/>
</dbReference>
<dbReference type="EMBL" id="JAAAMJ010000003">
    <property type="protein sequence ID" value="NDV86546.1"/>
    <property type="molecule type" value="Genomic_DNA"/>
</dbReference>
<dbReference type="InterPro" id="IPR010260">
    <property type="entry name" value="AlpA"/>
</dbReference>
<organism evidence="1 2">
    <name type="scientific">Aurantimonas aggregata</name>
    <dbReference type="NCBI Taxonomy" id="2047720"/>
    <lineage>
        <taxon>Bacteria</taxon>
        <taxon>Pseudomonadati</taxon>
        <taxon>Pseudomonadota</taxon>
        <taxon>Alphaproteobacteria</taxon>
        <taxon>Hyphomicrobiales</taxon>
        <taxon>Aurantimonadaceae</taxon>
        <taxon>Aurantimonas</taxon>
    </lineage>
</organism>
<protein>
    <submittedName>
        <fullName evidence="1">AlpA family phage regulatory protein</fullName>
    </submittedName>
</protein>
<comment type="caution">
    <text evidence="1">The sequence shown here is derived from an EMBL/GenBank/DDBJ whole genome shotgun (WGS) entry which is preliminary data.</text>
</comment>
<evidence type="ECO:0000313" key="1">
    <source>
        <dbReference type="EMBL" id="NDV86546.1"/>
    </source>
</evidence>
<proteinExistence type="predicted"/>
<gene>
    <name evidence="1" type="ORF">GTW51_07520</name>
</gene>
<name>A0A6L9MFW6_9HYPH</name>
<accession>A0A6L9MFW6</accession>
<dbReference type="AlphaFoldDB" id="A0A6L9MFW6"/>
<evidence type="ECO:0000313" key="2">
    <source>
        <dbReference type="Proteomes" id="UP000476332"/>
    </source>
</evidence>